<dbReference type="EMBL" id="CP112866">
    <property type="protein sequence ID" value="UZW16714.1"/>
    <property type="molecule type" value="Genomic_DNA"/>
</dbReference>
<sequence length="329" mass="36510">MSLSTPDTSSAASSALDRFQDSAKAEFKARRPAPGALSFNDANTANVSFSVRENKAGPVFGDLHAPTERHHPAYPGMPARHPGFMDTFRQWMNAHFGWHRPPRPHPCCSNPPPRPQPGYGNPPPRPDPTIGKPYPTLPGRPDPQYSLKNNEQLASQLSKNFDAFMDPKKPGYVSIDSIYAMANKGWSSDPRVNENIRLAKEMLRRPDLLGALDRHSSTGALDGLIDRQNVNRVIHGDNYFKYNTDKELVGELYEHFNVLKDGPGSADISISDLRNLAREPLTGDSPKDHLVQLAQELLKRSDLVTKLDNLASQNGDGRINLRALLLLLR</sequence>
<dbReference type="Proteomes" id="UP001164116">
    <property type="component" value="Chromosome"/>
</dbReference>
<evidence type="ECO:0000256" key="1">
    <source>
        <dbReference type="SAM" id="MobiDB-lite"/>
    </source>
</evidence>
<protein>
    <submittedName>
        <fullName evidence="2">Type III secretion effector protein</fullName>
    </submittedName>
</protein>
<organism evidence="2 3">
    <name type="scientific">Pseudomonas quebecensis</name>
    <dbReference type="NCBI Taxonomy" id="2995174"/>
    <lineage>
        <taxon>Bacteria</taxon>
        <taxon>Pseudomonadati</taxon>
        <taxon>Pseudomonadota</taxon>
        <taxon>Gammaproteobacteria</taxon>
        <taxon>Pseudomonadales</taxon>
        <taxon>Pseudomonadaceae</taxon>
        <taxon>Pseudomonas</taxon>
    </lineage>
</organism>
<feature type="compositionally biased region" description="Pro residues" evidence="1">
    <location>
        <begin position="109"/>
        <end position="127"/>
    </location>
</feature>
<proteinExistence type="predicted"/>
<feature type="region of interest" description="Disordered" evidence="1">
    <location>
        <begin position="22"/>
        <end position="41"/>
    </location>
</feature>
<name>A0ABY6QAA3_9PSED</name>
<feature type="region of interest" description="Disordered" evidence="1">
    <location>
        <begin position="107"/>
        <end position="147"/>
    </location>
</feature>
<dbReference type="RefSeq" id="WP_266248745.1">
    <property type="nucleotide sequence ID" value="NZ_CP112866.1"/>
</dbReference>
<evidence type="ECO:0000313" key="2">
    <source>
        <dbReference type="EMBL" id="UZW16714.1"/>
    </source>
</evidence>
<accession>A0ABY6QAA3</accession>
<evidence type="ECO:0000313" key="3">
    <source>
        <dbReference type="Proteomes" id="UP001164116"/>
    </source>
</evidence>
<gene>
    <name evidence="2" type="ORF">OSC50_15040</name>
</gene>
<keyword evidence="3" id="KW-1185">Reference proteome</keyword>
<reference evidence="2" key="1">
    <citation type="submission" date="2022-11" db="EMBL/GenBank/DDBJ databases">
        <title>Taxonomic description of a new Pseudomonas species.</title>
        <authorList>
            <person name="Tambong J.T."/>
        </authorList>
    </citation>
    <scope>NUCLEOTIDE SEQUENCE</scope>
    <source>
        <strain evidence="2">S1Bt42</strain>
    </source>
</reference>